<dbReference type="SUPFAM" id="SSF53850">
    <property type="entry name" value="Periplasmic binding protein-like II"/>
    <property type="match status" value="1"/>
</dbReference>
<dbReference type="InterPro" id="IPR000914">
    <property type="entry name" value="SBP_5_dom"/>
</dbReference>
<dbReference type="Gene3D" id="3.10.105.10">
    <property type="entry name" value="Dipeptide-binding Protein, Domain 3"/>
    <property type="match status" value="1"/>
</dbReference>
<accession>A0A7X0F5V6</accession>
<dbReference type="PANTHER" id="PTHR30290:SF9">
    <property type="entry name" value="OLIGOPEPTIDE-BINDING PROTEIN APPA"/>
    <property type="match status" value="1"/>
</dbReference>
<evidence type="ECO:0000313" key="8">
    <source>
        <dbReference type="Proteomes" id="UP000536262"/>
    </source>
</evidence>
<dbReference type="Proteomes" id="UP000536262">
    <property type="component" value="Unassembled WGS sequence"/>
</dbReference>
<keyword evidence="3" id="KW-0813">Transport</keyword>
<gene>
    <name evidence="7" type="ORF">GGR00_001456</name>
</gene>
<dbReference type="GO" id="GO:1904680">
    <property type="term" value="F:peptide transmembrane transporter activity"/>
    <property type="evidence" value="ECO:0007669"/>
    <property type="project" value="TreeGrafter"/>
</dbReference>
<dbReference type="Pfam" id="PF00496">
    <property type="entry name" value="SBP_bac_5"/>
    <property type="match status" value="1"/>
</dbReference>
<reference evidence="7 8" key="1">
    <citation type="submission" date="2020-08" db="EMBL/GenBank/DDBJ databases">
        <title>Genomic Encyclopedia of Type Strains, Phase IV (KMG-IV): sequencing the most valuable type-strain genomes for metagenomic binning, comparative biology and taxonomic classification.</title>
        <authorList>
            <person name="Goeker M."/>
        </authorList>
    </citation>
    <scope>NUCLEOTIDE SEQUENCE [LARGE SCALE GENOMIC DNA]</scope>
    <source>
        <strain evidence="7 8">DSM 7051</strain>
    </source>
</reference>
<keyword evidence="8" id="KW-1185">Reference proteome</keyword>
<feature type="domain" description="Solute-binding protein family 5" evidence="6">
    <location>
        <begin position="67"/>
        <end position="438"/>
    </location>
</feature>
<dbReference type="Gene3D" id="3.90.76.10">
    <property type="entry name" value="Dipeptide-binding Protein, Domain 1"/>
    <property type="match status" value="1"/>
</dbReference>
<organism evidence="7 8">
    <name type="scientific">Aminobacter aganoensis</name>
    <dbReference type="NCBI Taxonomy" id="83264"/>
    <lineage>
        <taxon>Bacteria</taxon>
        <taxon>Pseudomonadati</taxon>
        <taxon>Pseudomonadota</taxon>
        <taxon>Alphaproteobacteria</taxon>
        <taxon>Hyphomicrobiales</taxon>
        <taxon>Phyllobacteriaceae</taxon>
        <taxon>Aminobacter</taxon>
    </lineage>
</organism>
<dbReference type="GO" id="GO:0015833">
    <property type="term" value="P:peptide transport"/>
    <property type="evidence" value="ECO:0007669"/>
    <property type="project" value="TreeGrafter"/>
</dbReference>
<evidence type="ECO:0000256" key="5">
    <source>
        <dbReference type="SAM" id="SignalP"/>
    </source>
</evidence>
<dbReference type="PIRSF" id="PIRSF002741">
    <property type="entry name" value="MppA"/>
    <property type="match status" value="1"/>
</dbReference>
<comment type="subcellular location">
    <subcellularLocation>
        <location evidence="1">Periplasm</location>
    </subcellularLocation>
</comment>
<evidence type="ECO:0000256" key="4">
    <source>
        <dbReference type="ARBA" id="ARBA00022729"/>
    </source>
</evidence>
<dbReference type="CDD" id="cd08498">
    <property type="entry name" value="PBP2_NikA_DppA_OppA_like_2"/>
    <property type="match status" value="1"/>
</dbReference>
<protein>
    <submittedName>
        <fullName evidence="7">Peptide/nickel transport system substrate-binding protein</fullName>
    </submittedName>
</protein>
<evidence type="ECO:0000313" key="7">
    <source>
        <dbReference type="EMBL" id="MBB6353688.1"/>
    </source>
</evidence>
<name>A0A7X0F5V6_9HYPH</name>
<dbReference type="InterPro" id="IPR030678">
    <property type="entry name" value="Peptide/Ni-bd"/>
</dbReference>
<comment type="caution">
    <text evidence="7">The sequence shown here is derived from an EMBL/GenBank/DDBJ whole genome shotgun (WGS) entry which is preliminary data.</text>
</comment>
<evidence type="ECO:0000256" key="2">
    <source>
        <dbReference type="ARBA" id="ARBA00005695"/>
    </source>
</evidence>
<keyword evidence="4 5" id="KW-0732">Signal</keyword>
<evidence type="ECO:0000256" key="3">
    <source>
        <dbReference type="ARBA" id="ARBA00022448"/>
    </source>
</evidence>
<dbReference type="Gene3D" id="3.40.190.10">
    <property type="entry name" value="Periplasmic binding protein-like II"/>
    <property type="match status" value="1"/>
</dbReference>
<feature type="chain" id="PRO_5030568265" evidence="5">
    <location>
        <begin position="25"/>
        <end position="523"/>
    </location>
</feature>
<dbReference type="PANTHER" id="PTHR30290">
    <property type="entry name" value="PERIPLASMIC BINDING COMPONENT OF ABC TRANSPORTER"/>
    <property type="match status" value="1"/>
</dbReference>
<dbReference type="AlphaFoldDB" id="A0A7X0F5V6"/>
<feature type="signal peptide" evidence="5">
    <location>
        <begin position="1"/>
        <end position="24"/>
    </location>
</feature>
<dbReference type="GO" id="GO:0043190">
    <property type="term" value="C:ATP-binding cassette (ABC) transporter complex"/>
    <property type="evidence" value="ECO:0007669"/>
    <property type="project" value="InterPro"/>
</dbReference>
<proteinExistence type="inferred from homology"/>
<comment type="similarity">
    <text evidence="2">Belongs to the bacterial solute-binding protein 5 family.</text>
</comment>
<dbReference type="EMBL" id="JACHOU010000002">
    <property type="protein sequence ID" value="MBB6353688.1"/>
    <property type="molecule type" value="Genomic_DNA"/>
</dbReference>
<sequence>MKKFLLAATAAALVQLGLMGNASAAELRYAAAGDIYGLDPHSMTDSFSINFLQHVYEPLVRYNKELKIEPALALSWEVIKPDVIRYKLRQGVKFQDGADFGADDVVVSLMRATAEKSPIKGNLPALKSVEKIDDYTVDLHLSGPTPLLNNYLTNIAIFDAGWLEKNNAVAPVDAQLGEEGYTTTHANGTGPFKVESRRPDAQTVLVVNEGWWDKPEHNLTKITFTPITSDATRVAALLSGEVDIITPSPLQDAKRIASNPGTKVLESPGLRSIMMNFNMRDKLVDGNVEGNPFKDARVRKAVYQAINMDLVRDKIMRGKSRNAGMQIAPEVPGFDAKLNERFPYDTAASKALLAEAGYPDGFQFNMNCPNDAYVNDEEVCQAMTAMLAQVGLKAKLVTEARTLHFKKAQEGQTDMFMIGWATLPMLDGFSVLSAMLHSPEEKLGTWNPGGYKNAKVDELVKKIDVELDETKRRAMMVEAFGITEQEVAWLPLHQQPLSWAVRDNVEVVQTADDLLRLWYAKVK</sequence>
<evidence type="ECO:0000256" key="1">
    <source>
        <dbReference type="ARBA" id="ARBA00004418"/>
    </source>
</evidence>
<dbReference type="RefSeq" id="WP_184698806.1">
    <property type="nucleotide sequence ID" value="NZ_BAABEG010000001.1"/>
</dbReference>
<evidence type="ECO:0000259" key="6">
    <source>
        <dbReference type="Pfam" id="PF00496"/>
    </source>
</evidence>
<dbReference type="InterPro" id="IPR039424">
    <property type="entry name" value="SBP_5"/>
</dbReference>
<dbReference type="GO" id="GO:0030288">
    <property type="term" value="C:outer membrane-bounded periplasmic space"/>
    <property type="evidence" value="ECO:0007669"/>
    <property type="project" value="UniProtKB-ARBA"/>
</dbReference>